<organism evidence="9 10">
    <name type="scientific">Candidatus Palibaumannia cicadellinicola</name>
    <dbReference type="NCBI Taxonomy" id="186490"/>
    <lineage>
        <taxon>Bacteria</taxon>
        <taxon>Pseudomonadati</taxon>
        <taxon>Pseudomonadota</taxon>
        <taxon>Gammaproteobacteria</taxon>
        <taxon>Candidatus Palibaumannia</taxon>
    </lineage>
</organism>
<dbReference type="InterPro" id="IPR041122">
    <property type="entry name" value="RecJ_OB"/>
</dbReference>
<dbReference type="KEGG" id="bcib:IM45_347"/>
<dbReference type="eggNOG" id="COG0608">
    <property type="taxonomic scope" value="Bacteria"/>
</dbReference>
<dbReference type="GO" id="GO:0003676">
    <property type="term" value="F:nucleic acid binding"/>
    <property type="evidence" value="ECO:0007669"/>
    <property type="project" value="InterPro"/>
</dbReference>
<dbReference type="InterPro" id="IPR003156">
    <property type="entry name" value="DHHA1_dom"/>
</dbReference>
<dbReference type="InterPro" id="IPR051673">
    <property type="entry name" value="SSDNA_exonuclease_RecJ"/>
</dbReference>
<accession>A0A088N127</accession>
<dbReference type="FunFam" id="3.90.1640.30:FF:000001">
    <property type="entry name" value="Single-stranded-DNA-specific exonuclease RecJ"/>
    <property type="match status" value="1"/>
</dbReference>
<evidence type="ECO:0000313" key="10">
    <source>
        <dbReference type="Proteomes" id="UP000067325"/>
    </source>
</evidence>
<dbReference type="PANTHER" id="PTHR30255:SF2">
    <property type="entry name" value="SINGLE-STRANDED-DNA-SPECIFIC EXONUCLEASE RECJ"/>
    <property type="match status" value="1"/>
</dbReference>
<evidence type="ECO:0000256" key="4">
    <source>
        <dbReference type="ARBA" id="ARBA00022801"/>
    </source>
</evidence>
<keyword evidence="5 9" id="KW-0269">Exonuclease</keyword>
<dbReference type="Proteomes" id="UP000067325">
    <property type="component" value="Chromosome"/>
</dbReference>
<evidence type="ECO:0000259" key="6">
    <source>
        <dbReference type="Pfam" id="PF01368"/>
    </source>
</evidence>
<gene>
    <name evidence="9" type="ORF">IM45_347</name>
</gene>
<feature type="domain" description="DDH" evidence="6">
    <location>
        <begin position="71"/>
        <end position="231"/>
    </location>
</feature>
<sequence length="578" mass="64516">MTQLRRRTLGNLSLLAKTNIPLLLKRLYIQRGIKHPSELVLSTSNLLTYSQLTGVHKAVTLLAKAIFTNLKIIIVGDFDTDGATSIALVMIALKTMGAKNISFLVPNRFEEHYGLTTKIVEQALAFGAQMILTVDNGISAYDGINLAYSKNIPVLVTDHHLPSNILPPAAAIVNPHLKSCHFQSKNLAGVGVAFYLMLALRANLYQKGWFSNQKIAVPKLAKLLDLVALGTIADMVPLDFNNRILVYQGISRIRSGYCCIGIRVLAEIAHINLANLCASDLGFYLGPYLNAAGRLKDMSLGVNLLLSNNLLQARMLAKKLDILNKTRRQIEYRMKIQALELCKKTVQNQGKMPLGLSIYHHQWHQGVIGILASKLKEHFHRPVIIFAPTSNGLLKGSCRSIVGLHIYDVLHKLNSLYPGMILTFGGHAMAAGLTLKEIQFHTFSYRFNNLIQQLIIPSMLDKIIWSDGELSSKELSIVTAEILQNGGPWGEAFPYPLFDGKFTIINQRLLNKKHLKLKIKHISNGPIIDGIMFNTNTLIFPNNKQNIVQLAYKLNINKYYGTSRLELLIEHIWSCNKF</sequence>
<dbReference type="Pfam" id="PF17768">
    <property type="entry name" value="RecJ_OB"/>
    <property type="match status" value="1"/>
</dbReference>
<keyword evidence="4" id="KW-0378">Hydrolase</keyword>
<dbReference type="Gene3D" id="3.90.1640.30">
    <property type="match status" value="1"/>
</dbReference>
<feature type="domain" description="RecJ OB" evidence="8">
    <location>
        <begin position="467"/>
        <end position="571"/>
    </location>
</feature>
<dbReference type="InterPro" id="IPR004610">
    <property type="entry name" value="RecJ"/>
</dbReference>
<dbReference type="EMBL" id="CP008985">
    <property type="protein sequence ID" value="AIN47056.1"/>
    <property type="molecule type" value="Genomic_DNA"/>
</dbReference>
<dbReference type="PANTHER" id="PTHR30255">
    <property type="entry name" value="SINGLE-STRANDED-DNA-SPECIFIC EXONUCLEASE RECJ"/>
    <property type="match status" value="1"/>
</dbReference>
<evidence type="ECO:0000256" key="3">
    <source>
        <dbReference type="ARBA" id="ARBA00022722"/>
    </source>
</evidence>
<dbReference type="GO" id="GO:0008409">
    <property type="term" value="F:5'-3' exonuclease activity"/>
    <property type="evidence" value="ECO:0007669"/>
    <property type="project" value="InterPro"/>
</dbReference>
<dbReference type="Gene3D" id="3.10.310.30">
    <property type="match status" value="1"/>
</dbReference>
<protein>
    <recommendedName>
        <fullName evidence="2">Single-stranded-DNA-specific exonuclease RecJ</fullName>
    </recommendedName>
</protein>
<dbReference type="InterPro" id="IPR001667">
    <property type="entry name" value="DDH_dom"/>
</dbReference>
<name>A0A088N127_9GAMM</name>
<evidence type="ECO:0000259" key="8">
    <source>
        <dbReference type="Pfam" id="PF17768"/>
    </source>
</evidence>
<dbReference type="Pfam" id="PF02272">
    <property type="entry name" value="DHHA1"/>
    <property type="match status" value="1"/>
</dbReference>
<evidence type="ECO:0000256" key="2">
    <source>
        <dbReference type="ARBA" id="ARBA00019841"/>
    </source>
</evidence>
<dbReference type="RefSeq" id="WP_144241936.1">
    <property type="nucleotide sequence ID" value="NZ_CP008985.1"/>
</dbReference>
<dbReference type="GO" id="GO:0006310">
    <property type="term" value="P:DNA recombination"/>
    <property type="evidence" value="ECO:0007669"/>
    <property type="project" value="InterPro"/>
</dbReference>
<keyword evidence="3" id="KW-0540">Nuclease</keyword>
<evidence type="ECO:0000313" key="9">
    <source>
        <dbReference type="EMBL" id="AIN47056.1"/>
    </source>
</evidence>
<evidence type="ECO:0000256" key="1">
    <source>
        <dbReference type="ARBA" id="ARBA00005915"/>
    </source>
</evidence>
<dbReference type="AlphaFoldDB" id="A0A088N127"/>
<proteinExistence type="inferred from homology"/>
<dbReference type="Pfam" id="PF01368">
    <property type="entry name" value="DHH"/>
    <property type="match status" value="1"/>
</dbReference>
<evidence type="ECO:0000256" key="5">
    <source>
        <dbReference type="ARBA" id="ARBA00022839"/>
    </source>
</evidence>
<reference evidence="9 10" key="1">
    <citation type="journal article" date="2014" name="MBio">
        <title>Differential genome evolution between companion symbionts in an insect-bacterial symbiosis.</title>
        <authorList>
            <person name="Bennett G.M."/>
            <person name="McCutcheon J.P."/>
            <person name="MacDonald B.R."/>
            <person name="Romanovicz D."/>
            <person name="Moran N.A."/>
        </authorList>
    </citation>
    <scope>NUCLEOTIDE SEQUENCE [LARGE SCALE GENOMIC DNA]</scope>
    <source>
        <strain evidence="9 10">BGSS</strain>
    </source>
</reference>
<dbReference type="SUPFAM" id="SSF64182">
    <property type="entry name" value="DHH phosphoesterases"/>
    <property type="match status" value="1"/>
</dbReference>
<evidence type="ECO:0000259" key="7">
    <source>
        <dbReference type="Pfam" id="PF02272"/>
    </source>
</evidence>
<dbReference type="NCBIfam" id="TIGR00644">
    <property type="entry name" value="recJ"/>
    <property type="match status" value="1"/>
</dbReference>
<dbReference type="GO" id="GO:0006281">
    <property type="term" value="P:DNA repair"/>
    <property type="evidence" value="ECO:0007669"/>
    <property type="project" value="InterPro"/>
</dbReference>
<comment type="similarity">
    <text evidence="1">Belongs to the RecJ family.</text>
</comment>
<feature type="domain" description="DHHA1" evidence="7">
    <location>
        <begin position="359"/>
        <end position="451"/>
    </location>
</feature>
<dbReference type="InterPro" id="IPR038763">
    <property type="entry name" value="DHH_sf"/>
</dbReference>
<dbReference type="OrthoDB" id="9809852at2"/>